<accession>A0A377G746</accession>
<keyword evidence="1" id="KW-0732">Signal</keyword>
<dbReference type="Proteomes" id="UP000254554">
    <property type="component" value="Unassembled WGS sequence"/>
</dbReference>
<organism evidence="2 3">
    <name type="scientific">Fluoribacter dumoffii</name>
    <dbReference type="NCBI Taxonomy" id="463"/>
    <lineage>
        <taxon>Bacteria</taxon>
        <taxon>Pseudomonadati</taxon>
        <taxon>Pseudomonadota</taxon>
        <taxon>Gammaproteobacteria</taxon>
        <taxon>Legionellales</taxon>
        <taxon>Legionellaceae</taxon>
        <taxon>Fluoribacter</taxon>
    </lineage>
</organism>
<reference evidence="2 3" key="1">
    <citation type="submission" date="2018-06" db="EMBL/GenBank/DDBJ databases">
        <authorList>
            <consortium name="Pathogen Informatics"/>
            <person name="Doyle S."/>
        </authorList>
    </citation>
    <scope>NUCLEOTIDE SEQUENCE [LARGE SCALE GENOMIC DNA]</scope>
    <source>
        <strain evidence="2 3">NCTC11370</strain>
    </source>
</reference>
<dbReference type="AlphaFoldDB" id="A0A377G746"/>
<dbReference type="GeneID" id="93293608"/>
<name>A0A377G746_9GAMM</name>
<evidence type="ECO:0000313" key="2">
    <source>
        <dbReference type="EMBL" id="STO20331.1"/>
    </source>
</evidence>
<dbReference type="STRING" id="1094715.GCA_000236165_02697"/>
<evidence type="ECO:0000256" key="1">
    <source>
        <dbReference type="SAM" id="SignalP"/>
    </source>
</evidence>
<proteinExistence type="predicted"/>
<dbReference type="OrthoDB" id="5653147at2"/>
<feature type="signal peptide" evidence="1">
    <location>
        <begin position="1"/>
        <end position="16"/>
    </location>
</feature>
<sequence length="138" mass="15482">MFKLIFIVLFSFAVTAVSTETDYCQQALDSLYAKQGDIISVIKIHTHKTALYSSSVETSTDCQNYTPLFSVKNPDVIKTRGGFCSVLPADELKPGLCSLHLKLCISEQECKNLIIKLTAEKNQYIHADPEYLEINFKP</sequence>
<keyword evidence="3" id="KW-1185">Reference proteome</keyword>
<dbReference type="EMBL" id="UGGT01000001">
    <property type="protein sequence ID" value="STO20331.1"/>
    <property type="molecule type" value="Genomic_DNA"/>
</dbReference>
<feature type="chain" id="PRO_5016787614" evidence="1">
    <location>
        <begin position="17"/>
        <end position="138"/>
    </location>
</feature>
<evidence type="ECO:0000313" key="3">
    <source>
        <dbReference type="Proteomes" id="UP000254554"/>
    </source>
</evidence>
<protein>
    <submittedName>
        <fullName evidence="2">Uncharacterized protein</fullName>
    </submittedName>
</protein>
<dbReference type="RefSeq" id="WP_010652543.1">
    <property type="nucleotide sequence ID" value="NZ_JAPHOO010000002.1"/>
</dbReference>
<gene>
    <name evidence="2" type="ORF">NCTC11370_00385</name>
</gene>